<protein>
    <submittedName>
        <fullName evidence="5">Transcriptional regulator, GntR family</fullName>
    </submittedName>
</protein>
<dbReference type="PROSITE" id="PS50949">
    <property type="entry name" value="HTH_GNTR"/>
    <property type="match status" value="1"/>
</dbReference>
<dbReference type="Gene3D" id="1.10.10.10">
    <property type="entry name" value="Winged helix-like DNA-binding domain superfamily/Winged helix DNA-binding domain"/>
    <property type="match status" value="1"/>
</dbReference>
<evidence type="ECO:0000256" key="1">
    <source>
        <dbReference type="ARBA" id="ARBA00023015"/>
    </source>
</evidence>
<dbReference type="Proteomes" id="UP000243547">
    <property type="component" value="Unassembled WGS sequence"/>
</dbReference>
<dbReference type="CDD" id="cd07377">
    <property type="entry name" value="WHTH_GntR"/>
    <property type="match status" value="1"/>
</dbReference>
<dbReference type="InterPro" id="IPR050679">
    <property type="entry name" value="Bact_HTH_transcr_reg"/>
</dbReference>
<gene>
    <name evidence="5" type="ORF">SAMN02745227_00070</name>
</gene>
<sequence length="245" mass="28085">MMNSVKRDPRPLYLIVKDKLLELIKKGYYTNGSKLPSEFELAKDFGVSRPTLREALRVLEEENVLIKKHGVGTFVNSTPTKIKSGIEHLFSVTESIEQLNLKAGTKILSVQIVDPDDKDRQKLKLNFPSQLIKIERVRTANGEPVVFCIDKLVQGDLDQNLFQNIEGSIFEVLEKHYNKRITYAVSEIVPVLANFKLADALEISSRTPLLLLEQVHFTNDEQPILYSKNYFRADKFAFHVVRKRV</sequence>
<dbReference type="PANTHER" id="PTHR44846">
    <property type="entry name" value="MANNOSYL-D-GLYCERATE TRANSPORT/METABOLISM SYSTEM REPRESSOR MNGR-RELATED"/>
    <property type="match status" value="1"/>
</dbReference>
<evidence type="ECO:0000256" key="2">
    <source>
        <dbReference type="ARBA" id="ARBA00023125"/>
    </source>
</evidence>
<dbReference type="SUPFAM" id="SSF46785">
    <property type="entry name" value="Winged helix' DNA-binding domain"/>
    <property type="match status" value="1"/>
</dbReference>
<dbReference type="SMART" id="SM00866">
    <property type="entry name" value="UTRA"/>
    <property type="match status" value="1"/>
</dbReference>
<feature type="domain" description="HTH gntR-type" evidence="4">
    <location>
        <begin position="10"/>
        <end position="78"/>
    </location>
</feature>
<dbReference type="Pfam" id="PF07702">
    <property type="entry name" value="UTRA"/>
    <property type="match status" value="1"/>
</dbReference>
<dbReference type="InterPro" id="IPR000524">
    <property type="entry name" value="Tscrpt_reg_HTH_GntR"/>
</dbReference>
<dbReference type="Gene3D" id="3.40.1410.10">
    <property type="entry name" value="Chorismate lyase-like"/>
    <property type="match status" value="1"/>
</dbReference>
<dbReference type="STRING" id="1120989.SAMN02745227_00070"/>
<keyword evidence="6" id="KW-1185">Reference proteome</keyword>
<dbReference type="GO" id="GO:0045892">
    <property type="term" value="P:negative regulation of DNA-templated transcription"/>
    <property type="evidence" value="ECO:0007669"/>
    <property type="project" value="TreeGrafter"/>
</dbReference>
<keyword evidence="3" id="KW-0804">Transcription</keyword>
<dbReference type="SMART" id="SM00345">
    <property type="entry name" value="HTH_GNTR"/>
    <property type="match status" value="1"/>
</dbReference>
<dbReference type="GO" id="GO:0003677">
    <property type="term" value="F:DNA binding"/>
    <property type="evidence" value="ECO:0007669"/>
    <property type="project" value="UniProtKB-KW"/>
</dbReference>
<dbReference type="GO" id="GO:0003700">
    <property type="term" value="F:DNA-binding transcription factor activity"/>
    <property type="evidence" value="ECO:0007669"/>
    <property type="project" value="InterPro"/>
</dbReference>
<dbReference type="Pfam" id="PF00392">
    <property type="entry name" value="GntR"/>
    <property type="match status" value="1"/>
</dbReference>
<evidence type="ECO:0000256" key="3">
    <source>
        <dbReference type="ARBA" id="ARBA00023163"/>
    </source>
</evidence>
<name>A0A1M6KCL7_9FIRM</name>
<proteinExistence type="predicted"/>
<dbReference type="AlphaFoldDB" id="A0A1M6KCL7"/>
<keyword evidence="2" id="KW-0238">DNA-binding</keyword>
<organism evidence="5 6">
    <name type="scientific">Anaerobranca californiensis DSM 14826</name>
    <dbReference type="NCBI Taxonomy" id="1120989"/>
    <lineage>
        <taxon>Bacteria</taxon>
        <taxon>Bacillati</taxon>
        <taxon>Bacillota</taxon>
        <taxon>Clostridia</taxon>
        <taxon>Eubacteriales</taxon>
        <taxon>Proteinivoracaceae</taxon>
        <taxon>Anaerobranca</taxon>
    </lineage>
</organism>
<dbReference type="EMBL" id="FRAI01000005">
    <property type="protein sequence ID" value="SHJ56665.1"/>
    <property type="molecule type" value="Genomic_DNA"/>
</dbReference>
<reference evidence="6" key="1">
    <citation type="submission" date="2016-11" db="EMBL/GenBank/DDBJ databases">
        <authorList>
            <person name="Varghese N."/>
            <person name="Submissions S."/>
        </authorList>
    </citation>
    <scope>NUCLEOTIDE SEQUENCE [LARGE SCALE GENOMIC DNA]</scope>
    <source>
        <strain evidence="6">DSM 14826</strain>
    </source>
</reference>
<evidence type="ECO:0000259" key="4">
    <source>
        <dbReference type="PROSITE" id="PS50949"/>
    </source>
</evidence>
<evidence type="ECO:0000313" key="6">
    <source>
        <dbReference type="Proteomes" id="UP000243547"/>
    </source>
</evidence>
<dbReference type="InterPro" id="IPR036390">
    <property type="entry name" value="WH_DNA-bd_sf"/>
</dbReference>
<keyword evidence="1" id="KW-0805">Transcription regulation</keyword>
<dbReference type="SUPFAM" id="SSF64288">
    <property type="entry name" value="Chorismate lyase-like"/>
    <property type="match status" value="1"/>
</dbReference>
<evidence type="ECO:0000313" key="5">
    <source>
        <dbReference type="EMBL" id="SHJ56665.1"/>
    </source>
</evidence>
<dbReference type="PANTHER" id="PTHR44846:SF17">
    <property type="entry name" value="GNTR-FAMILY TRANSCRIPTIONAL REGULATOR"/>
    <property type="match status" value="1"/>
</dbReference>
<accession>A0A1M6KCL7</accession>
<dbReference type="InterPro" id="IPR036388">
    <property type="entry name" value="WH-like_DNA-bd_sf"/>
</dbReference>
<dbReference type="InterPro" id="IPR011663">
    <property type="entry name" value="UTRA"/>
</dbReference>
<dbReference type="PRINTS" id="PR00035">
    <property type="entry name" value="HTHGNTR"/>
</dbReference>
<dbReference type="InterPro" id="IPR028978">
    <property type="entry name" value="Chorismate_lyase_/UTRA_dom_sf"/>
</dbReference>